<accession>A0A316Z450</accession>
<keyword evidence="3 4" id="KW-0949">S-adenosyl-L-methionine</keyword>
<dbReference type="Gene3D" id="3.40.50.150">
    <property type="entry name" value="Vaccinia Virus protein VP39"/>
    <property type="match status" value="2"/>
</dbReference>
<protein>
    <recommendedName>
        <fullName evidence="4">2-methoxy-6-polyprenyl-1,4-benzoquinol methylase, mitochondrial</fullName>
        <ecNumber evidence="4">2.1.1.201</ecNumber>
    </recommendedName>
    <alternativeName>
        <fullName evidence="4">Ubiquinone biosynthesis methyltransferase COQ5</fullName>
    </alternativeName>
</protein>
<dbReference type="Pfam" id="PF01209">
    <property type="entry name" value="Ubie_methyltran"/>
    <property type="match status" value="3"/>
</dbReference>
<evidence type="ECO:0000256" key="2">
    <source>
        <dbReference type="ARBA" id="ARBA00022679"/>
    </source>
</evidence>
<evidence type="ECO:0000256" key="5">
    <source>
        <dbReference type="SAM" id="MobiDB-lite"/>
    </source>
</evidence>
<comment type="subunit">
    <text evidence="4">Component of a multi-subunit COQ enzyme complex, composed of at least COQ3, COQ4, COQ5, COQ6, COQ7 and COQ9.</text>
</comment>
<feature type="binding site" evidence="4">
    <location>
        <position position="139"/>
    </location>
    <ligand>
        <name>S-adenosyl-L-methionine</name>
        <dbReference type="ChEBI" id="CHEBI:59789"/>
    </ligand>
</feature>
<evidence type="ECO:0000256" key="1">
    <source>
        <dbReference type="ARBA" id="ARBA00022603"/>
    </source>
</evidence>
<evidence type="ECO:0000313" key="6">
    <source>
        <dbReference type="EMBL" id="PWN96156.1"/>
    </source>
</evidence>
<keyword evidence="7" id="KW-1185">Reference proteome</keyword>
<keyword evidence="2 4" id="KW-0808">Transferase</keyword>
<comment type="caution">
    <text evidence="4">Lacks conserved residue(s) required for the propagation of feature annotation.</text>
</comment>
<dbReference type="OrthoDB" id="6329284at2759"/>
<gene>
    <name evidence="4" type="primary">COQ5</name>
    <name evidence="6" type="ORF">FA09DRAFT_331411</name>
</gene>
<comment type="catalytic activity">
    <reaction evidence="4">
        <text>a 2-methoxy-6-(all-trans-polyprenyl)benzene-1,4-diol + S-adenosyl-L-methionine = a 5-methoxy-2-methyl-3-(all-trans-polyprenyl)benzene-1,4-diol + S-adenosyl-L-homocysteine + H(+)</text>
        <dbReference type="Rhea" id="RHEA:28286"/>
        <dbReference type="Rhea" id="RHEA-COMP:10858"/>
        <dbReference type="Rhea" id="RHEA-COMP:10859"/>
        <dbReference type="ChEBI" id="CHEBI:15378"/>
        <dbReference type="ChEBI" id="CHEBI:57856"/>
        <dbReference type="ChEBI" id="CHEBI:59789"/>
        <dbReference type="ChEBI" id="CHEBI:84166"/>
        <dbReference type="ChEBI" id="CHEBI:84167"/>
        <dbReference type="EC" id="2.1.1.201"/>
    </reaction>
</comment>
<keyword evidence="4" id="KW-0999">Mitochondrion inner membrane</keyword>
<dbReference type="InterPro" id="IPR004033">
    <property type="entry name" value="UbiE/COQ5_MeTrFase"/>
</dbReference>
<proteinExistence type="inferred from homology"/>
<feature type="binding site" evidence="4">
    <location>
        <begin position="261"/>
        <end position="262"/>
    </location>
    <ligand>
        <name>S-adenosyl-L-methionine</name>
        <dbReference type="ChEBI" id="CHEBI:59789"/>
    </ligand>
</feature>
<dbReference type="Proteomes" id="UP000245946">
    <property type="component" value="Unassembled WGS sequence"/>
</dbReference>
<dbReference type="InterPro" id="IPR029063">
    <property type="entry name" value="SAM-dependent_MTases_sf"/>
</dbReference>
<keyword evidence="4" id="KW-0472">Membrane</keyword>
<keyword evidence="1 4" id="KW-0489">Methyltransferase</keyword>
<comment type="similarity">
    <text evidence="4">Belongs to the class I-like SAM-binding methyltransferase superfamily. MenG/UbiE family.</text>
</comment>
<dbReference type="GO" id="GO:0032259">
    <property type="term" value="P:methylation"/>
    <property type="evidence" value="ECO:0007669"/>
    <property type="project" value="UniProtKB-KW"/>
</dbReference>
<evidence type="ECO:0000256" key="3">
    <source>
        <dbReference type="ARBA" id="ARBA00022691"/>
    </source>
</evidence>
<dbReference type="GO" id="GO:0031314">
    <property type="term" value="C:extrinsic component of mitochondrial inner membrane"/>
    <property type="evidence" value="ECO:0007669"/>
    <property type="project" value="UniProtKB-UniRule"/>
</dbReference>
<feature type="compositionally biased region" description="Pro residues" evidence="5">
    <location>
        <begin position="56"/>
        <end position="65"/>
    </location>
</feature>
<keyword evidence="4" id="KW-0831">Ubiquinone biosynthesis</keyword>
<feature type="region of interest" description="Disordered" evidence="5">
    <location>
        <begin position="25"/>
        <end position="87"/>
    </location>
</feature>
<dbReference type="UniPathway" id="UPA00232"/>
<dbReference type="PANTHER" id="PTHR43591:SF24">
    <property type="entry name" value="2-METHOXY-6-POLYPRENYL-1,4-BENZOQUINOL METHYLASE, MITOCHONDRIAL"/>
    <property type="match status" value="1"/>
</dbReference>
<keyword evidence="4" id="KW-0496">Mitochondrion</keyword>
<comment type="pathway">
    <text evidence="4">Cofactor biosynthesis; ubiquinone biosynthesis.</text>
</comment>
<dbReference type="CDD" id="cd02440">
    <property type="entry name" value="AdoMet_MTases"/>
    <property type="match status" value="1"/>
</dbReference>
<dbReference type="PROSITE" id="PS51608">
    <property type="entry name" value="SAM_MT_UBIE"/>
    <property type="match status" value="1"/>
</dbReference>
<comment type="function">
    <text evidence="4">Methyltransferase required for the conversion of 2-polyprenyl-6-methoxy-1,4-benzoquinol (DDMQH2) to 2-polyprenyl-3-methyl-6-methoxy-1,4-benzoquinol (DMQH2).</text>
</comment>
<feature type="binding site" evidence="4">
    <location>
        <position position="231"/>
    </location>
    <ligand>
        <name>S-adenosyl-L-methionine</name>
        <dbReference type="ChEBI" id="CHEBI:59789"/>
    </ligand>
</feature>
<dbReference type="PROSITE" id="PS01184">
    <property type="entry name" value="UBIE_2"/>
    <property type="match status" value="1"/>
</dbReference>
<dbReference type="EC" id="2.1.1.201" evidence="4"/>
<reference evidence="6 7" key="1">
    <citation type="journal article" date="2018" name="Mol. Biol. Evol.">
        <title>Broad Genomic Sampling Reveals a Smut Pathogenic Ancestry of the Fungal Clade Ustilaginomycotina.</title>
        <authorList>
            <person name="Kijpornyongpan T."/>
            <person name="Mondo S.J."/>
            <person name="Barry K."/>
            <person name="Sandor L."/>
            <person name="Lee J."/>
            <person name="Lipzen A."/>
            <person name="Pangilinan J."/>
            <person name="LaButti K."/>
            <person name="Hainaut M."/>
            <person name="Henrissat B."/>
            <person name="Grigoriev I.V."/>
            <person name="Spatafora J.W."/>
            <person name="Aime M.C."/>
        </authorList>
    </citation>
    <scope>NUCLEOTIDE SEQUENCE [LARGE SCALE GENOMIC DNA]</scope>
    <source>
        <strain evidence="6 7">MCA 4186</strain>
    </source>
</reference>
<dbReference type="HAMAP" id="MF_01813">
    <property type="entry name" value="MenG_UbiE_methyltr"/>
    <property type="match status" value="1"/>
</dbReference>
<evidence type="ECO:0000313" key="7">
    <source>
        <dbReference type="Proteomes" id="UP000245946"/>
    </source>
</evidence>
<comment type="subcellular location">
    <subcellularLocation>
        <location evidence="4">Mitochondrion inner membrane</location>
        <topology evidence="4">Peripheral membrane protein</topology>
        <orientation evidence="4">Matrix side</orientation>
    </subcellularLocation>
</comment>
<name>A0A316Z450_9BASI</name>
<dbReference type="GO" id="GO:0008425">
    <property type="term" value="F:2-methoxy-6-polyprenyl-1,4-benzoquinol methyltransferase activity"/>
    <property type="evidence" value="ECO:0007669"/>
    <property type="project" value="UniProtKB-UniRule"/>
</dbReference>
<dbReference type="STRING" id="58919.A0A316Z450"/>
<feature type="compositionally biased region" description="Low complexity" evidence="5">
    <location>
        <begin position="32"/>
        <end position="55"/>
    </location>
</feature>
<organism evidence="6 7">
    <name type="scientific">Tilletiopsis washingtonensis</name>
    <dbReference type="NCBI Taxonomy" id="58919"/>
    <lineage>
        <taxon>Eukaryota</taxon>
        <taxon>Fungi</taxon>
        <taxon>Dikarya</taxon>
        <taxon>Basidiomycota</taxon>
        <taxon>Ustilaginomycotina</taxon>
        <taxon>Exobasidiomycetes</taxon>
        <taxon>Entylomatales</taxon>
        <taxon>Entylomatales incertae sedis</taxon>
        <taxon>Tilletiopsis</taxon>
    </lineage>
</organism>
<feature type="region of interest" description="Disordered" evidence="5">
    <location>
        <begin position="139"/>
        <end position="175"/>
    </location>
</feature>
<sequence>MAALTPLRASLGALRRVPFGVRALATAPPTPDVGSSSSGSSTAGPSSASTSATPLHSPPPPPPLQQQPSSGGTTHFGHRTVPTESKEGLVRQVFSSVAGSYDVMNDAMSLGVHRLWKDHFVKELNPRGGIECLDVAGGTGESGRQHGPALAGAARRAQASTDKARRRRRAQTRPDEHRASAILALPVVECSVGVVFQLLCADIAPGDIALRLLDHARTQHSDRQTRVTILDINPSMLRAGQRRVAQTMYWHTPQVRFALGNAQDLRLHLDAPPPSSRPAPNTPRLPPLEHLQIADESIDLYTIAFGIRNCTDIPAALREAHRVLKPGGIMAVLEFGKISTPGISDLYRMYSHAVLPSLGALLASDRASYQYLVESIERFPSQPEFARMLATAGFALAGSDAARAYGLKGYPRQGSVDGDESVVGAWEDLSLGVATIWKGMKL</sequence>
<evidence type="ECO:0000256" key="4">
    <source>
        <dbReference type="HAMAP-Rule" id="MF_03191"/>
    </source>
</evidence>
<dbReference type="InterPro" id="IPR023576">
    <property type="entry name" value="UbiE/COQ5_MeTrFase_CS"/>
</dbReference>
<dbReference type="PANTHER" id="PTHR43591">
    <property type="entry name" value="METHYLTRANSFERASE"/>
    <property type="match status" value="1"/>
</dbReference>
<dbReference type="SUPFAM" id="SSF53335">
    <property type="entry name" value="S-adenosyl-L-methionine-dependent methyltransferases"/>
    <property type="match status" value="1"/>
</dbReference>
<dbReference type="EMBL" id="KZ819300">
    <property type="protein sequence ID" value="PWN96156.1"/>
    <property type="molecule type" value="Genomic_DNA"/>
</dbReference>
<feature type="compositionally biased region" description="Low complexity" evidence="5">
    <location>
        <begin position="149"/>
        <end position="159"/>
    </location>
</feature>
<dbReference type="PROSITE" id="PS01183">
    <property type="entry name" value="UBIE_1"/>
    <property type="match status" value="1"/>
</dbReference>
<dbReference type="AlphaFoldDB" id="A0A316Z450"/>